<sequence length="154" mass="17373">MTLTTHATLGAVLAGAAGNPVLAFIFGFISHFVVDMIPHGDTGMSDNFRVHKRRRKQAVAYVAVDAIIAIFFVLMLANTRDIMSVRNFTWGIIGGVLPDLLVGLYDLTKSPLLKWFFKMHFYFHDFFVKRKGEVPLYYALMAQVVLIAYLQTKL</sequence>
<reference evidence="2 3" key="1">
    <citation type="journal article" date="2016" name="Nat. Commun.">
        <title>Thousands of microbial genomes shed light on interconnected biogeochemical processes in an aquifer system.</title>
        <authorList>
            <person name="Anantharaman K."/>
            <person name="Brown C.T."/>
            <person name="Hug L.A."/>
            <person name="Sharon I."/>
            <person name="Castelle C.J."/>
            <person name="Probst A.J."/>
            <person name="Thomas B.C."/>
            <person name="Singh A."/>
            <person name="Wilkins M.J."/>
            <person name="Karaoz U."/>
            <person name="Brodie E.L."/>
            <person name="Williams K.H."/>
            <person name="Hubbard S.S."/>
            <person name="Banfield J.F."/>
        </authorList>
    </citation>
    <scope>NUCLEOTIDE SEQUENCE [LARGE SCALE GENOMIC DNA]</scope>
</reference>
<feature type="transmembrane region" description="Helical" evidence="1">
    <location>
        <begin position="88"/>
        <end position="108"/>
    </location>
</feature>
<feature type="transmembrane region" description="Helical" evidence="1">
    <location>
        <begin position="12"/>
        <end position="37"/>
    </location>
</feature>
<evidence type="ECO:0000313" key="2">
    <source>
        <dbReference type="EMBL" id="OGL86602.1"/>
    </source>
</evidence>
<keyword evidence="1" id="KW-0472">Membrane</keyword>
<feature type="transmembrane region" description="Helical" evidence="1">
    <location>
        <begin position="134"/>
        <end position="152"/>
    </location>
</feature>
<protein>
    <submittedName>
        <fullName evidence="2">Uncharacterized protein</fullName>
    </submittedName>
</protein>
<keyword evidence="1" id="KW-1133">Transmembrane helix</keyword>
<evidence type="ECO:0000313" key="3">
    <source>
        <dbReference type="Proteomes" id="UP000176593"/>
    </source>
</evidence>
<organism evidence="2 3">
    <name type="scientific">Candidatus Uhrbacteria bacterium RIFCSPLOWO2_02_FULL_48_18</name>
    <dbReference type="NCBI Taxonomy" id="1802408"/>
    <lineage>
        <taxon>Bacteria</taxon>
        <taxon>Candidatus Uhriibacteriota</taxon>
    </lineage>
</organism>
<dbReference type="Proteomes" id="UP000176593">
    <property type="component" value="Unassembled WGS sequence"/>
</dbReference>
<dbReference type="AlphaFoldDB" id="A0A1F7V7R8"/>
<feature type="transmembrane region" description="Helical" evidence="1">
    <location>
        <begin position="58"/>
        <end position="76"/>
    </location>
</feature>
<dbReference type="EMBL" id="MGEQ01000008">
    <property type="protein sequence ID" value="OGL86602.1"/>
    <property type="molecule type" value="Genomic_DNA"/>
</dbReference>
<accession>A0A1F7V7R8</accession>
<evidence type="ECO:0000256" key="1">
    <source>
        <dbReference type="SAM" id="Phobius"/>
    </source>
</evidence>
<keyword evidence="1" id="KW-0812">Transmembrane</keyword>
<name>A0A1F7V7R8_9BACT</name>
<gene>
    <name evidence="2" type="ORF">A3I41_04950</name>
</gene>
<proteinExistence type="predicted"/>
<comment type="caution">
    <text evidence="2">The sequence shown here is derived from an EMBL/GenBank/DDBJ whole genome shotgun (WGS) entry which is preliminary data.</text>
</comment>